<proteinExistence type="predicted"/>
<dbReference type="AlphaFoldDB" id="A0A3G3IQF1"/>
<dbReference type="CDD" id="cd00085">
    <property type="entry name" value="HNHc"/>
    <property type="match status" value="1"/>
</dbReference>
<name>A0A3G3IQF1_9GAMM</name>
<evidence type="ECO:0000313" key="3">
    <source>
        <dbReference type="Proteomes" id="UP000278334"/>
    </source>
</evidence>
<dbReference type="Pfam" id="PF01844">
    <property type="entry name" value="HNH"/>
    <property type="match status" value="1"/>
</dbReference>
<sequence>MARVTEEQLILPALYLMNISPTKSITTTEMKEDLVEIFKPTGKDNELAGTRGDTLFTQKVRNLKSHDKLEKLGYAVYHEKIDGEPSGRFEITVAGRQYLDKNMDIVDYLLNNTFSSEDLKVAFATVYNNRDKVKKIEIFDENATVVEGTQAIARTKVYKRSNKLRKKAIQFYTVNDRIKCQACCFDFEEFYGEYGKNFIEIHHQKPVFQFDGDDLERTIKKALENVIPVCSNCHRMIHRRRDNPLTLDELKEYVRQDLDFCSED</sequence>
<dbReference type="InterPro" id="IPR002711">
    <property type="entry name" value="HNH"/>
</dbReference>
<dbReference type="RefSeq" id="WP_164707708.1">
    <property type="nucleotide sequence ID" value="NZ_CP024634.1"/>
</dbReference>
<dbReference type="GO" id="GO:0003676">
    <property type="term" value="F:nucleic acid binding"/>
    <property type="evidence" value="ECO:0007669"/>
    <property type="project" value="InterPro"/>
</dbReference>
<protein>
    <submittedName>
        <fullName evidence="2">Hnh endonuclease</fullName>
    </submittedName>
</protein>
<dbReference type="EMBL" id="CP024634">
    <property type="protein sequence ID" value="AYQ57712.1"/>
    <property type="molecule type" value="Genomic_DNA"/>
</dbReference>
<dbReference type="InterPro" id="IPR003615">
    <property type="entry name" value="HNH_nuc"/>
</dbReference>
<feature type="domain" description="HNH" evidence="1">
    <location>
        <begin position="180"/>
        <end position="240"/>
    </location>
</feature>
<dbReference type="GO" id="GO:0008270">
    <property type="term" value="F:zinc ion binding"/>
    <property type="evidence" value="ECO:0007669"/>
    <property type="project" value="InterPro"/>
</dbReference>
<organism evidence="2 3">
    <name type="scientific">Bathymodiolus thermophilus thioautotrophic gill symbiont</name>
    <dbReference type="NCBI Taxonomy" id="2360"/>
    <lineage>
        <taxon>Bacteria</taxon>
        <taxon>Pseudomonadati</taxon>
        <taxon>Pseudomonadota</taxon>
        <taxon>Gammaproteobacteria</taxon>
        <taxon>sulfur-oxidizing symbionts</taxon>
    </lineage>
</organism>
<gene>
    <name evidence="2" type="ORF">MS2017_2057</name>
</gene>
<reference evidence="2 3" key="1">
    <citation type="submission" date="2017-11" db="EMBL/GenBank/DDBJ databases">
        <title>Genome sequence of the bacterial symbiont EPR9N from a vent mussel Bathymodiolus thermophilus.</title>
        <authorList>
            <person name="Won Y.-J."/>
        </authorList>
    </citation>
    <scope>NUCLEOTIDE SEQUENCE [LARGE SCALE GENOMIC DNA]</scope>
    <source>
        <strain evidence="2 3">EPR9N</strain>
    </source>
</reference>
<dbReference type="KEGG" id="bthg:MS2017_2057"/>
<keyword evidence="2" id="KW-0378">Hydrolase</keyword>
<dbReference type="GO" id="GO:0004519">
    <property type="term" value="F:endonuclease activity"/>
    <property type="evidence" value="ECO:0007669"/>
    <property type="project" value="UniProtKB-KW"/>
</dbReference>
<keyword evidence="2" id="KW-0255">Endonuclease</keyword>
<evidence type="ECO:0000259" key="1">
    <source>
        <dbReference type="Pfam" id="PF01844"/>
    </source>
</evidence>
<dbReference type="Gene3D" id="1.10.30.50">
    <property type="match status" value="1"/>
</dbReference>
<dbReference type="Proteomes" id="UP000278334">
    <property type="component" value="Chromosome"/>
</dbReference>
<evidence type="ECO:0000313" key="2">
    <source>
        <dbReference type="EMBL" id="AYQ57712.1"/>
    </source>
</evidence>
<keyword evidence="2" id="KW-0540">Nuclease</keyword>
<accession>A0A3G3IQF1</accession>